<accession>A0A382J4K1</accession>
<evidence type="ECO:0000313" key="1">
    <source>
        <dbReference type="EMBL" id="SVC06970.1"/>
    </source>
</evidence>
<dbReference type="EMBL" id="UINC01071786">
    <property type="protein sequence ID" value="SVC06970.1"/>
    <property type="molecule type" value="Genomic_DNA"/>
</dbReference>
<gene>
    <name evidence="1" type="ORF">METZ01_LOCUS259824</name>
</gene>
<dbReference type="AlphaFoldDB" id="A0A382J4K1"/>
<feature type="non-terminal residue" evidence="1">
    <location>
        <position position="1"/>
    </location>
</feature>
<reference evidence="1" key="1">
    <citation type="submission" date="2018-05" db="EMBL/GenBank/DDBJ databases">
        <authorList>
            <person name="Lanie J.A."/>
            <person name="Ng W.-L."/>
            <person name="Kazmierczak K.M."/>
            <person name="Andrzejewski T.M."/>
            <person name="Davidsen T.M."/>
            <person name="Wayne K.J."/>
            <person name="Tettelin H."/>
            <person name="Glass J.I."/>
            <person name="Rusch D."/>
            <person name="Podicherti R."/>
            <person name="Tsui H.-C.T."/>
            <person name="Winkler M.E."/>
        </authorList>
    </citation>
    <scope>NUCLEOTIDE SEQUENCE</scope>
</reference>
<protein>
    <submittedName>
        <fullName evidence="1">Uncharacterized protein</fullName>
    </submittedName>
</protein>
<sequence length="146" mass="17177">IFDESRHIQSDLVSLIYVQLFGVLGYVSSSQTLGLFFLGSIILILQLVMMRVENPIPWRHLFNIYEGRLSRFRVPHAHYTHPETIKEVFIEKVRIENGFTREEFEMLAPSKIEELLKDPILISFIINNETNMTLSKVEEAIKRWKK</sequence>
<proteinExistence type="predicted"/>
<name>A0A382J4K1_9ZZZZ</name>
<organism evidence="1">
    <name type="scientific">marine metagenome</name>
    <dbReference type="NCBI Taxonomy" id="408172"/>
    <lineage>
        <taxon>unclassified sequences</taxon>
        <taxon>metagenomes</taxon>
        <taxon>ecological metagenomes</taxon>
    </lineage>
</organism>